<feature type="compositionally biased region" description="Gly residues" evidence="1">
    <location>
        <begin position="841"/>
        <end position="853"/>
    </location>
</feature>
<feature type="region of interest" description="Disordered" evidence="1">
    <location>
        <begin position="650"/>
        <end position="676"/>
    </location>
</feature>
<keyword evidence="2" id="KW-0472">Membrane</keyword>
<feature type="compositionally biased region" description="Low complexity" evidence="1">
    <location>
        <begin position="748"/>
        <end position="782"/>
    </location>
</feature>
<evidence type="ECO:0000256" key="2">
    <source>
        <dbReference type="SAM" id="Phobius"/>
    </source>
</evidence>
<accession>A0AAN6JBY8</accession>
<feature type="region of interest" description="Disordered" evidence="1">
    <location>
        <begin position="708"/>
        <end position="862"/>
    </location>
</feature>
<evidence type="ECO:0000313" key="3">
    <source>
        <dbReference type="EMBL" id="KAK0324006.1"/>
    </source>
</evidence>
<feature type="region of interest" description="Disordered" evidence="1">
    <location>
        <begin position="1020"/>
        <end position="1042"/>
    </location>
</feature>
<evidence type="ECO:0008006" key="5">
    <source>
        <dbReference type="Google" id="ProtNLM"/>
    </source>
</evidence>
<dbReference type="InterPro" id="IPR015915">
    <property type="entry name" value="Kelch-typ_b-propeller"/>
</dbReference>
<feature type="compositionally biased region" description="Polar residues" evidence="1">
    <location>
        <begin position="732"/>
        <end position="742"/>
    </location>
</feature>
<dbReference type="SUPFAM" id="SSF50965">
    <property type="entry name" value="Galactose oxidase, central domain"/>
    <property type="match status" value="1"/>
</dbReference>
<dbReference type="EMBL" id="JASUXU010000011">
    <property type="protein sequence ID" value="KAK0324006.1"/>
    <property type="molecule type" value="Genomic_DNA"/>
</dbReference>
<comment type="caution">
    <text evidence="3">The sequence shown here is derived from an EMBL/GenBank/DDBJ whole genome shotgun (WGS) entry which is preliminary data.</text>
</comment>
<keyword evidence="2" id="KW-1133">Transmembrane helix</keyword>
<feature type="compositionally biased region" description="Low complexity" evidence="1">
    <location>
        <begin position="503"/>
        <end position="512"/>
    </location>
</feature>
<feature type="compositionally biased region" description="Basic and acidic residues" evidence="1">
    <location>
        <begin position="1139"/>
        <end position="1148"/>
    </location>
</feature>
<feature type="compositionally biased region" description="Basic and acidic residues" evidence="1">
    <location>
        <begin position="1159"/>
        <end position="1177"/>
    </location>
</feature>
<reference evidence="3" key="1">
    <citation type="submission" date="2021-12" db="EMBL/GenBank/DDBJ databases">
        <title>Black yeast isolated from Biological Soil Crust.</title>
        <authorList>
            <person name="Kurbessoian T."/>
        </authorList>
    </citation>
    <scope>NUCLEOTIDE SEQUENCE</scope>
    <source>
        <strain evidence="3">CCFEE 5208</strain>
    </source>
</reference>
<name>A0AAN6JBY8_9PEZI</name>
<evidence type="ECO:0000256" key="1">
    <source>
        <dbReference type="SAM" id="MobiDB-lite"/>
    </source>
</evidence>
<gene>
    <name evidence="3" type="ORF">LTR82_005127</name>
</gene>
<feature type="region of interest" description="Disordered" evidence="1">
    <location>
        <begin position="501"/>
        <end position="529"/>
    </location>
</feature>
<dbReference type="Gene3D" id="2.120.10.80">
    <property type="entry name" value="Kelch-type beta propeller"/>
    <property type="match status" value="1"/>
</dbReference>
<dbReference type="InterPro" id="IPR011043">
    <property type="entry name" value="Gal_Oxase/kelch_b-propeller"/>
</dbReference>
<feature type="compositionally biased region" description="Low complexity" evidence="1">
    <location>
        <begin position="708"/>
        <end position="723"/>
    </location>
</feature>
<evidence type="ECO:0000313" key="4">
    <source>
        <dbReference type="Proteomes" id="UP001168146"/>
    </source>
</evidence>
<feature type="region of interest" description="Disordered" evidence="1">
    <location>
        <begin position="613"/>
        <end position="635"/>
    </location>
</feature>
<dbReference type="AlphaFoldDB" id="A0AAN6JBY8"/>
<feature type="compositionally biased region" description="Polar residues" evidence="1">
    <location>
        <begin position="786"/>
        <end position="814"/>
    </location>
</feature>
<organism evidence="3 4">
    <name type="scientific">Friedmanniomyces endolithicus</name>
    <dbReference type="NCBI Taxonomy" id="329885"/>
    <lineage>
        <taxon>Eukaryota</taxon>
        <taxon>Fungi</taxon>
        <taxon>Dikarya</taxon>
        <taxon>Ascomycota</taxon>
        <taxon>Pezizomycotina</taxon>
        <taxon>Dothideomycetes</taxon>
        <taxon>Dothideomycetidae</taxon>
        <taxon>Mycosphaerellales</taxon>
        <taxon>Teratosphaeriaceae</taxon>
        <taxon>Friedmanniomyces</taxon>
    </lineage>
</organism>
<feature type="transmembrane region" description="Helical" evidence="2">
    <location>
        <begin position="467"/>
        <end position="490"/>
    </location>
</feature>
<proteinExistence type="predicted"/>
<sequence length="1177" mass="123763">MAYNMHHHRLRRSLLALLTAIAAAASAQVLPYSPTKVLLPPNASYAYVFQASTQGTGQSRLSSLPFNNPVSSAAGWQDNTISGTLPFLRDDALVPYTPVIDARGVLTVFAGDCSGGAAGAEVWYFAVDDGTLFGNGTWTRYNTSTQGLGSTATALAGANFLASGIAFSEVLGGDYNDTNLYVFGGMCPLANSTAETWTSAAEYSNQMLTLAPNGSTDYEMSMVANRGPPIAEAGFSITALSPTYSEAASSGNGLQKQQQDFVLLGGHTQAAFINMSQVALFSLPQESWTFLPVSQPSSTAATTKSDLSAQQAVATVEVEPRSGHTAVLTEDGESVVLFGGWVGDVSTAAEPQLAVLRLGAGFGGTGDWSWSALAESNSSSSPGEGLYGHGAAMLPGGVMLVVGGYAIPASSSSSSASSKRAVQSANSQIYFYNVSANTWMDTYTPPADLSPGANHSHGALSNVSQKVGLGAGLGIGAAVLIALLIFYLWYTRRLKRARDARGRSLLSRSSDGSLERTEGPMTEESGIEHRAGDVAALGRFWNVWDSGSHAGSQAGDAAQMQESDAAGSTALFVNVPSPTRGLRKGVAGRNYQYHAAPRFDDKRVSRGSANIPTITEHDEEEDWPLSAGGREPQSLTDAERKLRELERVLNSPDPFSDQEPNPLGSHPVSPELAQGDTIRRVSTGLTFTAVQPPRRDSIADRAELPAWAPEPTTTTAHTTTPAAIDAHCPLRQQETGRTSPSKTSERTSSTLSEHSAASSAGPSLTRTTSSRTGTMLSAAAAARTAGNGSPDQQQAYYSSTSSEGGRTATMSTLTGDRKSPFYYPHHQTRARSSTNGSMQNSGGGAGGGGGPNSAGGTDADSFVTARSTNFPLLQSESEALLGSGRRPSADWDDPYRRAAMAARSPTTTTREGKVVRMYEDYPSSNDGRGGGGGGGMIPTIAPPRRRQGWMGSLRRALNAVGERNFSLTGGSVEQYGGAAAAAAEAGERTASSSPTKERGVGIGAAPRRAVSDGGTLLKQKRGQKDWEDGVWPRYRDDPDPGDWGEAVGDGLCGSLEKRRAGGLLEEEEEEEDWDVEGAARKRDVQVMFTVPKARLRVVNADMDRASMRSASEGALSRSGSVRGLEPLHREGSGRLSLRARSEGDRVAGLEEEDEVEGLEAGRGEVEERGWGEKEKAA</sequence>
<feature type="region of interest" description="Disordered" evidence="1">
    <location>
        <begin position="1106"/>
        <end position="1177"/>
    </location>
</feature>
<feature type="compositionally biased region" description="Polar residues" evidence="1">
    <location>
        <begin position="830"/>
        <end position="839"/>
    </location>
</feature>
<protein>
    <recommendedName>
        <fullName evidence="5">Galactose oxidase</fullName>
    </recommendedName>
</protein>
<dbReference type="Proteomes" id="UP001168146">
    <property type="component" value="Unassembled WGS sequence"/>
</dbReference>
<keyword evidence="2" id="KW-0812">Transmembrane</keyword>